<dbReference type="InterPro" id="IPR001345">
    <property type="entry name" value="PG/BPGM_mutase_AS"/>
</dbReference>
<dbReference type="AlphaFoldDB" id="A0A9D9G1G5"/>
<proteinExistence type="predicted"/>
<accession>A0A9D9G1G5</accession>
<dbReference type="SMART" id="SM00855">
    <property type="entry name" value="PGAM"/>
    <property type="match status" value="2"/>
</dbReference>
<evidence type="ECO:0000313" key="6">
    <source>
        <dbReference type="Proteomes" id="UP000668060"/>
    </source>
</evidence>
<keyword evidence="1" id="KW-0324">Glycolysis</keyword>
<dbReference type="InterPro" id="IPR013078">
    <property type="entry name" value="His_Pase_superF_clade-1"/>
</dbReference>
<keyword evidence="2" id="KW-0413">Isomerase</keyword>
<gene>
    <name evidence="5" type="ORF">JJ842_02585</name>
</gene>
<name>A0A9D9G1G5_PROMR</name>
<dbReference type="InterPro" id="IPR050275">
    <property type="entry name" value="PGM_Phosphatase"/>
</dbReference>
<dbReference type="PROSITE" id="PS00175">
    <property type="entry name" value="PG_MUTASE"/>
    <property type="match status" value="2"/>
</dbReference>
<evidence type="ECO:0000256" key="2">
    <source>
        <dbReference type="ARBA" id="ARBA00023235"/>
    </source>
</evidence>
<dbReference type="Pfam" id="PF00300">
    <property type="entry name" value="His_Phos_1"/>
    <property type="match status" value="2"/>
</dbReference>
<dbReference type="SUPFAM" id="SSF53254">
    <property type="entry name" value="Phosphoglycerate mutase-like"/>
    <property type="match status" value="2"/>
</dbReference>
<dbReference type="PANTHER" id="PTHR48100:SF1">
    <property type="entry name" value="HISTIDINE PHOSPHATASE FAMILY PROTEIN-RELATED"/>
    <property type="match status" value="1"/>
</dbReference>
<reference evidence="5" key="1">
    <citation type="journal article" date="2021" name="Front. Mar. Sci.">
        <title>Genomes of Diverse Isolates of Prochlorococcus High-Light-Adapted Clade II in the Western Pacific Ocean.</title>
        <authorList>
            <person name="Yan W."/>
            <person name="Feng X."/>
            <person name="Zhang W."/>
            <person name="Nawaz M.Z."/>
            <person name="Luo T."/>
            <person name="Zhang R."/>
            <person name="Jiao N."/>
        </authorList>
    </citation>
    <scope>NUCLEOTIDE SEQUENCE</scope>
    <source>
        <strain evidence="5">CUG1433</strain>
    </source>
</reference>
<dbReference type="EMBL" id="JAEPLN010000001">
    <property type="protein sequence ID" value="MBO6970802.1"/>
    <property type="molecule type" value="Genomic_DNA"/>
</dbReference>
<feature type="binding site" evidence="4">
    <location>
        <begin position="233"/>
        <end position="240"/>
    </location>
    <ligand>
        <name>substrate</name>
    </ligand>
</feature>
<feature type="binding site" evidence="4">
    <location>
        <position position="283"/>
    </location>
    <ligand>
        <name>substrate</name>
    </ligand>
</feature>
<evidence type="ECO:0000256" key="1">
    <source>
        <dbReference type="ARBA" id="ARBA00023152"/>
    </source>
</evidence>
<organism evidence="5 6">
    <name type="scientific">Prochlorococcus marinus CUG1433</name>
    <dbReference type="NCBI Taxonomy" id="2774506"/>
    <lineage>
        <taxon>Bacteria</taxon>
        <taxon>Bacillati</taxon>
        <taxon>Cyanobacteriota</taxon>
        <taxon>Cyanophyceae</taxon>
        <taxon>Synechococcales</taxon>
        <taxon>Prochlorococcaceae</taxon>
        <taxon>Prochlorococcus</taxon>
    </lineage>
</organism>
<dbReference type="Proteomes" id="UP000668060">
    <property type="component" value="Unassembled WGS sequence"/>
</dbReference>
<evidence type="ECO:0000313" key="5">
    <source>
        <dbReference type="EMBL" id="MBO6970802.1"/>
    </source>
</evidence>
<protein>
    <submittedName>
        <fullName evidence="5">Histidine phosphatase family protein</fullName>
    </submittedName>
</protein>
<evidence type="ECO:0000256" key="3">
    <source>
        <dbReference type="PIRSR" id="PIRSR613078-1"/>
    </source>
</evidence>
<sequence>MTIRLVLVRHGQSSFNAKGLIQGRTDDSFLTDEGYEQALKAGKSLSKINFDKIYSSPLVRAAETAKTINKSFKKEKIIVFDKNLLEVDLSEWSGLKVDEIKKKFPEIYPIWKNDPENLILKRNDDKTYKPIQELFDQATKFIEDIIKIYLDKDDVNILIVGHNAILRCLILLLLGKPKQGFRKIRLENASFSILNISRKDNSYKTQIECLNQTSHLNKNIPIQIGDSRIFLIRHGETNWNKEGRFQGQIDIPLNENGKDQARKTFEYLRNIYFNKAFSSSMNRPYETAQIILQNNKDLKIEKIDALIEISHGLWEGKLETEIREQWSNLLKNWHDKPEEVIMPEGESIKDVSERSVLAFEKICLSQKDNDLTLLVAHDAVNKTLICNILGISYSDIWMIKQGNGGITVIDLFNDPTKPPVISALNITTHLGGIIDSTASGAL</sequence>
<comment type="caution">
    <text evidence="5">The sequence shown here is derived from an EMBL/GenBank/DDBJ whole genome shotgun (WGS) entry which is preliminary data.</text>
</comment>
<dbReference type="Gene3D" id="3.40.50.1240">
    <property type="entry name" value="Phosphoglycerate mutase-like"/>
    <property type="match status" value="2"/>
</dbReference>
<dbReference type="CDD" id="cd07067">
    <property type="entry name" value="HP_PGM_like"/>
    <property type="match status" value="2"/>
</dbReference>
<feature type="active site" description="Proton donor/acceptor" evidence="3">
    <location>
        <position position="308"/>
    </location>
</feature>
<evidence type="ECO:0000256" key="4">
    <source>
        <dbReference type="PIRSR" id="PIRSR613078-2"/>
    </source>
</evidence>
<feature type="active site" description="Tele-phosphohistidine intermediate" evidence="3">
    <location>
        <position position="234"/>
    </location>
</feature>
<dbReference type="GO" id="GO:0016791">
    <property type="term" value="F:phosphatase activity"/>
    <property type="evidence" value="ECO:0007669"/>
    <property type="project" value="TreeGrafter"/>
</dbReference>
<dbReference type="InterPro" id="IPR029033">
    <property type="entry name" value="His_PPase_superfam"/>
</dbReference>
<dbReference type="PANTHER" id="PTHR48100">
    <property type="entry name" value="BROAD-SPECIFICITY PHOSPHATASE YOR283W-RELATED"/>
    <property type="match status" value="1"/>
</dbReference>